<dbReference type="PROSITE" id="PS50027">
    <property type="entry name" value="EGF_LAM_2"/>
    <property type="match status" value="1"/>
</dbReference>
<dbReference type="InterPro" id="IPR056863">
    <property type="entry name" value="LMN_ATRN_NET-like_EGF"/>
</dbReference>
<feature type="domain" description="Laminin EGF-like" evidence="7">
    <location>
        <begin position="28"/>
        <end position="83"/>
    </location>
</feature>
<organism evidence="8 9">
    <name type="scientific">Saguinus oedipus</name>
    <name type="common">Cotton-top tamarin</name>
    <name type="synonym">Oedipomidas oedipus</name>
    <dbReference type="NCBI Taxonomy" id="9490"/>
    <lineage>
        <taxon>Eukaryota</taxon>
        <taxon>Metazoa</taxon>
        <taxon>Chordata</taxon>
        <taxon>Craniata</taxon>
        <taxon>Vertebrata</taxon>
        <taxon>Euteleostomi</taxon>
        <taxon>Mammalia</taxon>
        <taxon>Eutheria</taxon>
        <taxon>Euarchontoglires</taxon>
        <taxon>Primates</taxon>
        <taxon>Haplorrhini</taxon>
        <taxon>Platyrrhini</taxon>
        <taxon>Cebidae</taxon>
        <taxon>Callitrichinae</taxon>
        <taxon>Saguinus</taxon>
    </lineage>
</organism>
<dbReference type="InterPro" id="IPR050440">
    <property type="entry name" value="Laminin/Netrin_ECM"/>
</dbReference>
<keyword evidence="2" id="KW-0677">Repeat</keyword>
<dbReference type="CDD" id="cd00055">
    <property type="entry name" value="EGF_Lam"/>
    <property type="match status" value="1"/>
</dbReference>
<sequence>MQTHGGFGVSQELSLFGVPSFLPFGTRCKCNGHASECSPNAEGQLACRCQHNTTGTDCERCLPFFQDRPWARGTAEAAHECLRECHGASGTQGWCFGLGNELPQNLTVAAAPDVPGRQLGVSVLLQR</sequence>
<keyword evidence="4" id="KW-0325">Glycoprotein</keyword>
<evidence type="ECO:0000313" key="8">
    <source>
        <dbReference type="EMBL" id="KAK2120482.1"/>
    </source>
</evidence>
<evidence type="ECO:0000256" key="3">
    <source>
        <dbReference type="ARBA" id="ARBA00023157"/>
    </source>
</evidence>
<dbReference type="Pfam" id="PF24973">
    <property type="entry name" value="EGF_LMN_ATRN"/>
    <property type="match status" value="1"/>
</dbReference>
<reference evidence="8 9" key="1">
    <citation type="submission" date="2023-05" db="EMBL/GenBank/DDBJ databases">
        <title>B98-5 Cell Line De Novo Hybrid Assembly: An Optical Mapping Approach.</title>
        <authorList>
            <person name="Kananen K."/>
            <person name="Auerbach J.A."/>
            <person name="Kautto E."/>
            <person name="Blachly J.S."/>
        </authorList>
    </citation>
    <scope>NUCLEOTIDE SEQUENCE [LARGE SCALE GENOMIC DNA]</scope>
    <source>
        <strain evidence="8">B95-8</strain>
        <tissue evidence="8">Cell line</tissue>
    </source>
</reference>
<gene>
    <name evidence="8" type="primary">LAMC3_2</name>
    <name evidence="8" type="ORF">P7K49_001868</name>
</gene>
<dbReference type="PANTHER" id="PTHR10574:SF240">
    <property type="entry name" value="LAMININ SUBUNIT GAMMA-3"/>
    <property type="match status" value="1"/>
</dbReference>
<evidence type="ECO:0000259" key="7">
    <source>
        <dbReference type="PROSITE" id="PS50027"/>
    </source>
</evidence>
<comment type="caution">
    <text evidence="8">The sequence shown here is derived from an EMBL/GenBank/DDBJ whole genome shotgun (WGS) entry which is preliminary data.</text>
</comment>
<proteinExistence type="predicted"/>
<feature type="disulfide bond" evidence="6">
    <location>
        <begin position="49"/>
        <end position="58"/>
    </location>
</feature>
<evidence type="ECO:0000256" key="5">
    <source>
        <dbReference type="ARBA" id="ARBA00023292"/>
    </source>
</evidence>
<dbReference type="EMBL" id="JASSZA010000001">
    <property type="protein sequence ID" value="KAK2120482.1"/>
    <property type="molecule type" value="Genomic_DNA"/>
</dbReference>
<dbReference type="InterPro" id="IPR002049">
    <property type="entry name" value="LE_dom"/>
</dbReference>
<keyword evidence="5 6" id="KW-0424">Laminin EGF-like domain</keyword>
<evidence type="ECO:0000256" key="4">
    <source>
        <dbReference type="ARBA" id="ARBA00023180"/>
    </source>
</evidence>
<evidence type="ECO:0000313" key="9">
    <source>
        <dbReference type="Proteomes" id="UP001266305"/>
    </source>
</evidence>
<feature type="disulfide bond" evidence="6">
    <location>
        <begin position="30"/>
        <end position="47"/>
    </location>
</feature>
<protein>
    <submittedName>
        <fullName evidence="8">Laminin subunit gamma-3</fullName>
    </submittedName>
</protein>
<evidence type="ECO:0000256" key="1">
    <source>
        <dbReference type="ARBA" id="ARBA00022729"/>
    </source>
</evidence>
<dbReference type="Proteomes" id="UP001266305">
    <property type="component" value="Unassembled WGS sequence"/>
</dbReference>
<name>A0ABQ9WFP8_SAGOE</name>
<dbReference type="SMART" id="SM00180">
    <property type="entry name" value="EGF_Lam"/>
    <property type="match status" value="1"/>
</dbReference>
<evidence type="ECO:0000256" key="6">
    <source>
        <dbReference type="PROSITE-ProRule" id="PRU00460"/>
    </source>
</evidence>
<dbReference type="SUPFAM" id="SSF57196">
    <property type="entry name" value="EGF/Laminin"/>
    <property type="match status" value="1"/>
</dbReference>
<accession>A0ABQ9WFP8</accession>
<keyword evidence="1" id="KW-0732">Signal</keyword>
<dbReference type="Gene3D" id="2.10.25.10">
    <property type="entry name" value="Laminin"/>
    <property type="match status" value="1"/>
</dbReference>
<evidence type="ECO:0000256" key="2">
    <source>
        <dbReference type="ARBA" id="ARBA00022737"/>
    </source>
</evidence>
<comment type="caution">
    <text evidence="6">Lacks conserved residue(s) required for the propagation of feature annotation.</text>
</comment>
<dbReference type="PANTHER" id="PTHR10574">
    <property type="entry name" value="NETRIN/LAMININ-RELATED"/>
    <property type="match status" value="1"/>
</dbReference>
<keyword evidence="3 6" id="KW-1015">Disulfide bond</keyword>
<keyword evidence="9" id="KW-1185">Reference proteome</keyword>